<feature type="compositionally biased region" description="Polar residues" evidence="3">
    <location>
        <begin position="56"/>
        <end position="65"/>
    </location>
</feature>
<feature type="domain" description="Nudix hydrolase" evidence="4">
    <location>
        <begin position="213"/>
        <end position="402"/>
    </location>
</feature>
<dbReference type="InterPro" id="IPR000086">
    <property type="entry name" value="NUDIX_hydrolase_dom"/>
</dbReference>
<feature type="compositionally biased region" description="Low complexity" evidence="3">
    <location>
        <begin position="30"/>
        <end position="44"/>
    </location>
</feature>
<keyword evidence="2" id="KW-0378">Hydrolase</keyword>
<dbReference type="AlphaFoldDB" id="A0AAD5S7K7"/>
<comment type="cofactor">
    <cofactor evidence="1">
        <name>Mg(2+)</name>
        <dbReference type="ChEBI" id="CHEBI:18420"/>
    </cofactor>
</comment>
<dbReference type="EMBL" id="JADGJD010001205">
    <property type="protein sequence ID" value="KAJ3045971.1"/>
    <property type="molecule type" value="Genomic_DNA"/>
</dbReference>
<dbReference type="GO" id="GO:0080041">
    <property type="term" value="F:ADP-ribose pyrophosphohydrolase activity"/>
    <property type="evidence" value="ECO:0007669"/>
    <property type="project" value="TreeGrafter"/>
</dbReference>
<dbReference type="GO" id="GO:0006753">
    <property type="term" value="P:nucleoside phosphate metabolic process"/>
    <property type="evidence" value="ECO:0007669"/>
    <property type="project" value="TreeGrafter"/>
</dbReference>
<comment type="caution">
    <text evidence="5">The sequence shown here is derived from an EMBL/GenBank/DDBJ whole genome shotgun (WGS) entry which is preliminary data.</text>
</comment>
<dbReference type="PANTHER" id="PTHR11839:SF18">
    <property type="entry name" value="NUDIX HYDROLASE DOMAIN-CONTAINING PROTEIN"/>
    <property type="match status" value="1"/>
</dbReference>
<reference evidence="5" key="1">
    <citation type="submission" date="2020-05" db="EMBL/GenBank/DDBJ databases">
        <title>Phylogenomic resolution of chytrid fungi.</title>
        <authorList>
            <person name="Stajich J.E."/>
            <person name="Amses K."/>
            <person name="Simmons R."/>
            <person name="Seto K."/>
            <person name="Myers J."/>
            <person name="Bonds A."/>
            <person name="Quandt C.A."/>
            <person name="Barry K."/>
            <person name="Liu P."/>
            <person name="Grigoriev I."/>
            <person name="Longcore J.E."/>
            <person name="James T.Y."/>
        </authorList>
    </citation>
    <scope>NUCLEOTIDE SEQUENCE</scope>
    <source>
        <strain evidence="5">JEL0318</strain>
    </source>
</reference>
<evidence type="ECO:0000313" key="5">
    <source>
        <dbReference type="EMBL" id="KAJ3045971.1"/>
    </source>
</evidence>
<dbReference type="GO" id="GO:0019693">
    <property type="term" value="P:ribose phosphate metabolic process"/>
    <property type="evidence" value="ECO:0007669"/>
    <property type="project" value="TreeGrafter"/>
</dbReference>
<dbReference type="CDD" id="cd03424">
    <property type="entry name" value="NUDIX_ADPRase_Nudt5_UGPPase_Nudt14"/>
    <property type="match status" value="1"/>
</dbReference>
<dbReference type="PROSITE" id="PS51462">
    <property type="entry name" value="NUDIX"/>
    <property type="match status" value="1"/>
</dbReference>
<evidence type="ECO:0000256" key="2">
    <source>
        <dbReference type="ARBA" id="ARBA00022801"/>
    </source>
</evidence>
<evidence type="ECO:0000256" key="1">
    <source>
        <dbReference type="ARBA" id="ARBA00001946"/>
    </source>
</evidence>
<name>A0AAD5S7K7_9FUNG</name>
<dbReference type="Proteomes" id="UP001212841">
    <property type="component" value="Unassembled WGS sequence"/>
</dbReference>
<keyword evidence="6" id="KW-1185">Reference proteome</keyword>
<evidence type="ECO:0000256" key="3">
    <source>
        <dbReference type="SAM" id="MobiDB-lite"/>
    </source>
</evidence>
<feature type="region of interest" description="Disordered" evidence="3">
    <location>
        <begin position="1"/>
        <end position="91"/>
    </location>
</feature>
<accession>A0AAD5S7K7</accession>
<protein>
    <recommendedName>
        <fullName evidence="4">Nudix hydrolase domain-containing protein</fullName>
    </recommendedName>
</protein>
<dbReference type="SUPFAM" id="SSF55811">
    <property type="entry name" value="Nudix"/>
    <property type="match status" value="1"/>
</dbReference>
<sequence>MGVLSRFFGSLSEKRRPKQQQSATVANVVPAETTAASSPPADSPELPKPESAPASAPTNITTTETPKPAAKMSSEAPNRPYTLTKSATLPPDSEAFREQLEKSKQSEGSKTTTPDHLKIGTQLVDFTINTAFKGLTTKEVKDFRPFADWVTAMDKEMRTSPARDHITIKGVEVTDADRFGGGKLGFVKFRADVQWTDQEDQKQTGAIPGIVFARGGSVAILVILTPTDEGDSTILPTDQKPSTTPEEKLDRVILTLQPRIPIGALAFPELPAGMLDGERHQFAGAAARELEEECGITIKTSELIDLTDLALGENDSEFDVSHGKGVGGKGGVMYPSPGGSDEWIKLFLCRKKMRVGEIEELEGKQGGLRDHGERITCKIIKLRDLWKSTRDFKALGAVALYDNLVREGKL</sequence>
<dbReference type="GO" id="GO:0080042">
    <property type="term" value="F:ADP-glucose pyrophosphohydrolase activity"/>
    <property type="evidence" value="ECO:0007669"/>
    <property type="project" value="TreeGrafter"/>
</dbReference>
<dbReference type="InterPro" id="IPR015797">
    <property type="entry name" value="NUDIX_hydrolase-like_dom_sf"/>
</dbReference>
<evidence type="ECO:0000313" key="6">
    <source>
        <dbReference type="Proteomes" id="UP001212841"/>
    </source>
</evidence>
<feature type="region of interest" description="Disordered" evidence="3">
    <location>
        <begin position="97"/>
        <end position="116"/>
    </location>
</feature>
<dbReference type="Gene3D" id="3.90.79.10">
    <property type="entry name" value="Nucleoside Triphosphate Pyrophosphohydrolase"/>
    <property type="match status" value="1"/>
</dbReference>
<organism evidence="5 6">
    <name type="scientific">Rhizophlyctis rosea</name>
    <dbReference type="NCBI Taxonomy" id="64517"/>
    <lineage>
        <taxon>Eukaryota</taxon>
        <taxon>Fungi</taxon>
        <taxon>Fungi incertae sedis</taxon>
        <taxon>Chytridiomycota</taxon>
        <taxon>Chytridiomycota incertae sedis</taxon>
        <taxon>Chytridiomycetes</taxon>
        <taxon>Rhizophlyctidales</taxon>
        <taxon>Rhizophlyctidaceae</taxon>
        <taxon>Rhizophlyctis</taxon>
    </lineage>
</organism>
<dbReference type="PANTHER" id="PTHR11839">
    <property type="entry name" value="UDP/ADP-SUGAR PYROPHOSPHATASE"/>
    <property type="match status" value="1"/>
</dbReference>
<gene>
    <name evidence="5" type="ORF">HK097_001081</name>
</gene>
<proteinExistence type="predicted"/>
<evidence type="ECO:0000259" key="4">
    <source>
        <dbReference type="PROSITE" id="PS51462"/>
    </source>
</evidence>